<protein>
    <submittedName>
        <fullName evidence="3">SH3 domain-containing protein</fullName>
    </submittedName>
</protein>
<feature type="chain" id="PRO_5025534267" evidence="1">
    <location>
        <begin position="21"/>
        <end position="308"/>
    </location>
</feature>
<dbReference type="AlphaFoldDB" id="A0A6B2NPN6"/>
<reference evidence="3" key="1">
    <citation type="submission" date="2020-02" db="EMBL/GenBank/DDBJ databases">
        <title>Delineation of the pyrene-degrading pathway in Roseobacter clade bacteria by genomic analysis.</title>
        <authorList>
            <person name="Zhou H."/>
            <person name="Wang H."/>
        </authorList>
    </citation>
    <scope>NUCLEOTIDE SEQUENCE</scope>
    <source>
        <strain evidence="3">PrR005</strain>
    </source>
</reference>
<dbReference type="Pfam" id="PF08239">
    <property type="entry name" value="SH3_3"/>
    <property type="match status" value="1"/>
</dbReference>
<evidence type="ECO:0000256" key="1">
    <source>
        <dbReference type="SAM" id="SignalP"/>
    </source>
</evidence>
<dbReference type="Gene3D" id="2.60.120.380">
    <property type="match status" value="1"/>
</dbReference>
<evidence type="ECO:0000313" key="3">
    <source>
        <dbReference type="EMBL" id="NDW45290.1"/>
    </source>
</evidence>
<dbReference type="Gene3D" id="2.30.30.40">
    <property type="entry name" value="SH3 Domains"/>
    <property type="match status" value="1"/>
</dbReference>
<evidence type="ECO:0000259" key="2">
    <source>
        <dbReference type="PROSITE" id="PS51781"/>
    </source>
</evidence>
<sequence length="308" mass="33378">MLHRRLLSWTLLGACALASAASGQSAEFMRNECSSAGQTYFRDFTAATEMQYNGRRVDGTHAVNGRIFLETRFEDFACSYDPTGRRIVEFFAEGRTQASPLPGGGGATDPGGSRIATVAGVPQNDVLNVRSGPGTNYRVIGALGNGDRVRKLRCQTPGRTTWCEIEMMTDMRERGWVSARYLSGGGSHGGAATQLPSKPPASGTGQVTTAVIRFPAGATGTEFTEQIENGAVRRYVLGARDQQFLYLRVGSGNPGVSWRILNPNKTLLSQGTAGQDYRGQLWQTGDHIIEVHNRSGRPQTYKVILNIK</sequence>
<name>A0A6B2NPN6_9RHOB</name>
<feature type="signal peptide" evidence="1">
    <location>
        <begin position="1"/>
        <end position="20"/>
    </location>
</feature>
<organism evidence="3">
    <name type="scientific">Ruegeria sp. PrR005</name>
    <dbReference type="NCBI Taxonomy" id="2706882"/>
    <lineage>
        <taxon>Bacteria</taxon>
        <taxon>Pseudomonadati</taxon>
        <taxon>Pseudomonadota</taxon>
        <taxon>Alphaproteobacteria</taxon>
        <taxon>Rhodobacterales</taxon>
        <taxon>Roseobacteraceae</taxon>
        <taxon>Ruegeria</taxon>
    </lineage>
</organism>
<dbReference type="InterPro" id="IPR003646">
    <property type="entry name" value="SH3-like_bac-type"/>
</dbReference>
<feature type="domain" description="SH3b" evidence="2">
    <location>
        <begin position="113"/>
        <end position="186"/>
    </location>
</feature>
<accession>A0A6B2NPN6</accession>
<keyword evidence="1" id="KW-0732">Signal</keyword>
<proteinExistence type="predicted"/>
<comment type="caution">
    <text evidence="3">The sequence shown here is derived from an EMBL/GenBank/DDBJ whole genome shotgun (WGS) entry which is preliminary data.</text>
</comment>
<dbReference type="RefSeq" id="WP_164129334.1">
    <property type="nucleotide sequence ID" value="NZ_JAAGOX010000012.1"/>
</dbReference>
<dbReference type="PROSITE" id="PS51781">
    <property type="entry name" value="SH3B"/>
    <property type="match status" value="1"/>
</dbReference>
<dbReference type="EMBL" id="JAAGOX010000012">
    <property type="protein sequence ID" value="NDW45290.1"/>
    <property type="molecule type" value="Genomic_DNA"/>
</dbReference>
<gene>
    <name evidence="3" type="ORF">G0P99_09980</name>
</gene>